<reference evidence="2" key="2">
    <citation type="submission" date="2018-05" db="EMBL/GenBank/DDBJ databases">
        <title>OmerRS3 (Oryza meridionalis Reference Sequence Version 3).</title>
        <authorList>
            <person name="Zhang J."/>
            <person name="Kudrna D."/>
            <person name="Lee S."/>
            <person name="Talag J."/>
            <person name="Welchert J."/>
            <person name="Wing R.A."/>
        </authorList>
    </citation>
    <scope>NUCLEOTIDE SEQUENCE [LARGE SCALE GENOMIC DNA]</scope>
    <source>
        <strain evidence="2">OR44</strain>
    </source>
</reference>
<evidence type="ECO:0000256" key="1">
    <source>
        <dbReference type="SAM" id="MobiDB-lite"/>
    </source>
</evidence>
<dbReference type="HOGENOM" id="CLU_2531267_0_0_1"/>
<dbReference type="Gramene" id="OMERI03G10210.1">
    <property type="protein sequence ID" value="OMERI03G10210.1"/>
    <property type="gene ID" value="OMERI03G10210"/>
</dbReference>
<dbReference type="AlphaFoldDB" id="A0A0E0CY68"/>
<feature type="region of interest" description="Disordered" evidence="1">
    <location>
        <begin position="1"/>
        <end position="30"/>
    </location>
</feature>
<dbReference type="EnsemblPlants" id="OMERI03G10230.1">
    <property type="protein sequence ID" value="OMERI03G10230.1"/>
    <property type="gene ID" value="OMERI03G10230"/>
</dbReference>
<dbReference type="Gramene" id="OMERI03G10230.1">
    <property type="protein sequence ID" value="OMERI03G10230.1"/>
    <property type="gene ID" value="OMERI03G10230"/>
</dbReference>
<sequence length="84" mass="8952">MAPRPVAEAGEGEAARTIRSPVPVGGTRAGSRPRAILFLSPPLLHRGSRRHLMLFLRLDLERNGRERGGRGVKGEFGAGAPVST</sequence>
<organism evidence="2">
    <name type="scientific">Oryza meridionalis</name>
    <dbReference type="NCBI Taxonomy" id="40149"/>
    <lineage>
        <taxon>Eukaryota</taxon>
        <taxon>Viridiplantae</taxon>
        <taxon>Streptophyta</taxon>
        <taxon>Embryophyta</taxon>
        <taxon>Tracheophyta</taxon>
        <taxon>Spermatophyta</taxon>
        <taxon>Magnoliopsida</taxon>
        <taxon>Liliopsida</taxon>
        <taxon>Poales</taxon>
        <taxon>Poaceae</taxon>
        <taxon>BOP clade</taxon>
        <taxon>Oryzoideae</taxon>
        <taxon>Oryzeae</taxon>
        <taxon>Oryzinae</taxon>
        <taxon>Oryza</taxon>
    </lineage>
</organism>
<dbReference type="Proteomes" id="UP000008021">
    <property type="component" value="Chromosome 3"/>
</dbReference>
<keyword evidence="3" id="KW-1185">Reference proteome</keyword>
<proteinExistence type="predicted"/>
<reference evidence="2" key="1">
    <citation type="submission" date="2015-04" db="UniProtKB">
        <authorList>
            <consortium name="EnsemblPlants"/>
        </authorList>
    </citation>
    <scope>IDENTIFICATION</scope>
</reference>
<protein>
    <submittedName>
        <fullName evidence="2">Uncharacterized protein</fullName>
    </submittedName>
</protein>
<accession>A0A0E0CY68</accession>
<evidence type="ECO:0000313" key="3">
    <source>
        <dbReference type="Proteomes" id="UP000008021"/>
    </source>
</evidence>
<dbReference type="EnsemblPlants" id="OMERI03G10210.1">
    <property type="protein sequence ID" value="OMERI03G10210.1"/>
    <property type="gene ID" value="OMERI03G10210"/>
</dbReference>
<name>A0A0E0CY68_9ORYZ</name>
<evidence type="ECO:0000313" key="2">
    <source>
        <dbReference type="EnsemblPlants" id="OMERI03G10210.1"/>
    </source>
</evidence>